<dbReference type="PANTHER" id="PTHR48111:SF35">
    <property type="entry name" value="TRANSCRIPTIONAL REGULATORY PROTEIN QSEB"/>
    <property type="match status" value="1"/>
</dbReference>
<evidence type="ECO:0000256" key="8">
    <source>
        <dbReference type="PROSITE-ProRule" id="PRU00169"/>
    </source>
</evidence>
<feature type="modified residue" description="4-aspartylphosphate" evidence="8">
    <location>
        <position position="41"/>
    </location>
</feature>
<dbReference type="SMART" id="SM00448">
    <property type="entry name" value="REC"/>
    <property type="match status" value="1"/>
</dbReference>
<dbReference type="GO" id="GO:0003677">
    <property type="term" value="F:DNA binding"/>
    <property type="evidence" value="ECO:0007669"/>
    <property type="project" value="UniProtKB-KW"/>
</dbReference>
<dbReference type="SMART" id="SM00862">
    <property type="entry name" value="Trans_reg_C"/>
    <property type="match status" value="1"/>
</dbReference>
<feature type="domain" description="Response regulatory" evidence="10">
    <location>
        <begin position="1"/>
        <end position="106"/>
    </location>
</feature>
<evidence type="ECO:0000256" key="9">
    <source>
        <dbReference type="PROSITE-ProRule" id="PRU01091"/>
    </source>
</evidence>
<dbReference type="Gene3D" id="6.10.250.690">
    <property type="match status" value="1"/>
</dbReference>
<dbReference type="Proteomes" id="UP000637267">
    <property type="component" value="Unassembled WGS sequence"/>
</dbReference>
<keyword evidence="6 9" id="KW-0238">DNA-binding</keyword>
<evidence type="ECO:0000259" key="11">
    <source>
        <dbReference type="PROSITE" id="PS51755"/>
    </source>
</evidence>
<dbReference type="PANTHER" id="PTHR48111">
    <property type="entry name" value="REGULATOR OF RPOS"/>
    <property type="match status" value="1"/>
</dbReference>
<dbReference type="EMBL" id="BMLX01000001">
    <property type="protein sequence ID" value="GGP19632.1"/>
    <property type="molecule type" value="Genomic_DNA"/>
</dbReference>
<sequence length="211" mass="23271">MIGEAVQQGLKPLGMTVDWARDGGEGETALNCGEHELVLLDLSLPRKSGLQLLQGMRRRQDGRPVLILTARDTVENRIEGLDAGADDYVVKPFDLHELAARIRAVLRRHAGRVDPVIDLGELRINPATREVSLKGEPVTLSAREYALLAALAERPGVPLSRSQLEERLYGWGEEIGSNTVEVYIHALRRKLGPDWIKNLRGVGYFVPKAAA</sequence>
<dbReference type="PROSITE" id="PS50110">
    <property type="entry name" value="RESPONSE_REGULATORY"/>
    <property type="match status" value="1"/>
</dbReference>
<accession>A0ABQ2P726</accession>
<evidence type="ECO:0000256" key="5">
    <source>
        <dbReference type="ARBA" id="ARBA00023015"/>
    </source>
</evidence>
<dbReference type="Pfam" id="PF00486">
    <property type="entry name" value="Trans_reg_C"/>
    <property type="match status" value="1"/>
</dbReference>
<keyword evidence="2" id="KW-0963">Cytoplasm</keyword>
<reference evidence="13" key="1">
    <citation type="journal article" date="2019" name="Int. J. Syst. Evol. Microbiol.">
        <title>The Global Catalogue of Microorganisms (GCM) 10K type strain sequencing project: providing services to taxonomists for standard genome sequencing and annotation.</title>
        <authorList>
            <consortium name="The Broad Institute Genomics Platform"/>
            <consortium name="The Broad Institute Genome Sequencing Center for Infectious Disease"/>
            <person name="Wu L."/>
            <person name="Ma J."/>
        </authorList>
    </citation>
    <scope>NUCLEOTIDE SEQUENCE [LARGE SCALE GENOMIC DNA]</scope>
    <source>
        <strain evidence="13">CGMCC 1.8859</strain>
    </source>
</reference>
<name>A0ABQ2P726_9NEIS</name>
<dbReference type="InterPro" id="IPR039420">
    <property type="entry name" value="WalR-like"/>
</dbReference>
<feature type="domain" description="OmpR/PhoB-type" evidence="11">
    <location>
        <begin position="114"/>
        <end position="208"/>
    </location>
</feature>
<keyword evidence="7" id="KW-0804">Transcription</keyword>
<comment type="caution">
    <text evidence="12">The sequence shown here is derived from an EMBL/GenBank/DDBJ whole genome shotgun (WGS) entry which is preliminary data.</text>
</comment>
<keyword evidence="13" id="KW-1185">Reference proteome</keyword>
<evidence type="ECO:0000256" key="3">
    <source>
        <dbReference type="ARBA" id="ARBA00022553"/>
    </source>
</evidence>
<gene>
    <name evidence="12" type="ORF">GCM10010970_11580</name>
</gene>
<dbReference type="CDD" id="cd00383">
    <property type="entry name" value="trans_reg_C"/>
    <property type="match status" value="1"/>
</dbReference>
<evidence type="ECO:0000256" key="1">
    <source>
        <dbReference type="ARBA" id="ARBA00004496"/>
    </source>
</evidence>
<dbReference type="InterPro" id="IPR011006">
    <property type="entry name" value="CheY-like_superfamily"/>
</dbReference>
<protein>
    <submittedName>
        <fullName evidence="12">DNA-binding response regulator</fullName>
    </submittedName>
</protein>
<comment type="subcellular location">
    <subcellularLocation>
        <location evidence="1">Cytoplasm</location>
    </subcellularLocation>
</comment>
<keyword evidence="4" id="KW-0902">Two-component regulatory system</keyword>
<keyword evidence="5" id="KW-0805">Transcription regulation</keyword>
<evidence type="ECO:0000256" key="2">
    <source>
        <dbReference type="ARBA" id="ARBA00022490"/>
    </source>
</evidence>
<organism evidence="12 13">
    <name type="scientific">Silvimonas iriomotensis</name>
    <dbReference type="NCBI Taxonomy" id="449662"/>
    <lineage>
        <taxon>Bacteria</taxon>
        <taxon>Pseudomonadati</taxon>
        <taxon>Pseudomonadota</taxon>
        <taxon>Betaproteobacteria</taxon>
        <taxon>Neisseriales</taxon>
        <taxon>Chitinibacteraceae</taxon>
        <taxon>Silvimonas</taxon>
    </lineage>
</organism>
<dbReference type="PROSITE" id="PS51755">
    <property type="entry name" value="OMPR_PHOB"/>
    <property type="match status" value="1"/>
</dbReference>
<dbReference type="InterPro" id="IPR001789">
    <property type="entry name" value="Sig_transdc_resp-reg_receiver"/>
</dbReference>
<feature type="DNA-binding region" description="OmpR/PhoB-type" evidence="9">
    <location>
        <begin position="114"/>
        <end position="208"/>
    </location>
</feature>
<evidence type="ECO:0000313" key="13">
    <source>
        <dbReference type="Proteomes" id="UP000637267"/>
    </source>
</evidence>
<dbReference type="Gene3D" id="3.40.50.2300">
    <property type="match status" value="1"/>
</dbReference>
<evidence type="ECO:0000256" key="7">
    <source>
        <dbReference type="ARBA" id="ARBA00023163"/>
    </source>
</evidence>
<dbReference type="InterPro" id="IPR036388">
    <property type="entry name" value="WH-like_DNA-bd_sf"/>
</dbReference>
<proteinExistence type="predicted"/>
<evidence type="ECO:0000256" key="4">
    <source>
        <dbReference type="ARBA" id="ARBA00023012"/>
    </source>
</evidence>
<evidence type="ECO:0000256" key="6">
    <source>
        <dbReference type="ARBA" id="ARBA00023125"/>
    </source>
</evidence>
<evidence type="ECO:0000313" key="12">
    <source>
        <dbReference type="EMBL" id="GGP19632.1"/>
    </source>
</evidence>
<dbReference type="SUPFAM" id="SSF52172">
    <property type="entry name" value="CheY-like"/>
    <property type="match status" value="1"/>
</dbReference>
<dbReference type="InterPro" id="IPR001867">
    <property type="entry name" value="OmpR/PhoB-type_DNA-bd"/>
</dbReference>
<keyword evidence="3 8" id="KW-0597">Phosphoprotein</keyword>
<dbReference type="CDD" id="cd17624">
    <property type="entry name" value="REC_OmpR_PmrA-like"/>
    <property type="match status" value="1"/>
</dbReference>
<evidence type="ECO:0000259" key="10">
    <source>
        <dbReference type="PROSITE" id="PS50110"/>
    </source>
</evidence>
<dbReference type="Pfam" id="PF00072">
    <property type="entry name" value="Response_reg"/>
    <property type="match status" value="1"/>
</dbReference>
<dbReference type="Gene3D" id="1.10.10.10">
    <property type="entry name" value="Winged helix-like DNA-binding domain superfamily/Winged helix DNA-binding domain"/>
    <property type="match status" value="1"/>
</dbReference>